<dbReference type="AlphaFoldDB" id="A0A4Y2S7X2"/>
<evidence type="ECO:0000313" key="1">
    <source>
        <dbReference type="EMBL" id="GBN83379.1"/>
    </source>
</evidence>
<keyword evidence="2" id="KW-1185">Reference proteome</keyword>
<gene>
    <name evidence="1" type="ORF">AVEN_141776_1</name>
</gene>
<protein>
    <submittedName>
        <fullName evidence="1">Uncharacterized protein</fullName>
    </submittedName>
</protein>
<reference evidence="1 2" key="1">
    <citation type="journal article" date="2019" name="Sci. Rep.">
        <title>Orb-weaving spider Araneus ventricosus genome elucidates the spidroin gene catalogue.</title>
        <authorList>
            <person name="Kono N."/>
            <person name="Nakamura H."/>
            <person name="Ohtoshi R."/>
            <person name="Moran D.A.P."/>
            <person name="Shinohara A."/>
            <person name="Yoshida Y."/>
            <person name="Fujiwara M."/>
            <person name="Mori M."/>
            <person name="Tomita M."/>
            <person name="Arakawa K."/>
        </authorList>
    </citation>
    <scope>NUCLEOTIDE SEQUENCE [LARGE SCALE GENOMIC DNA]</scope>
</reference>
<comment type="caution">
    <text evidence="1">The sequence shown here is derived from an EMBL/GenBank/DDBJ whole genome shotgun (WGS) entry which is preliminary data.</text>
</comment>
<organism evidence="1 2">
    <name type="scientific">Araneus ventricosus</name>
    <name type="common">Orbweaver spider</name>
    <name type="synonym">Epeira ventricosa</name>
    <dbReference type="NCBI Taxonomy" id="182803"/>
    <lineage>
        <taxon>Eukaryota</taxon>
        <taxon>Metazoa</taxon>
        <taxon>Ecdysozoa</taxon>
        <taxon>Arthropoda</taxon>
        <taxon>Chelicerata</taxon>
        <taxon>Arachnida</taxon>
        <taxon>Araneae</taxon>
        <taxon>Araneomorphae</taxon>
        <taxon>Entelegynae</taxon>
        <taxon>Araneoidea</taxon>
        <taxon>Araneidae</taxon>
        <taxon>Araneus</taxon>
    </lineage>
</organism>
<accession>A0A4Y2S7X2</accession>
<dbReference type="Proteomes" id="UP000499080">
    <property type="component" value="Unassembled WGS sequence"/>
</dbReference>
<name>A0A4Y2S7X2_ARAVE</name>
<evidence type="ECO:0000313" key="2">
    <source>
        <dbReference type="Proteomes" id="UP000499080"/>
    </source>
</evidence>
<sequence>MGPLIRLETTLTGDSYLSILYDHLHSFMSIVHSDGLRQFQQDDATPQRRELLPSGFKNTLLTLDTSIGHLNPERLTLLKISGMPCYMLLRIDLRHLALLWMCGLS</sequence>
<dbReference type="EMBL" id="BGPR01019937">
    <property type="protein sequence ID" value="GBN83379.1"/>
    <property type="molecule type" value="Genomic_DNA"/>
</dbReference>
<dbReference type="OrthoDB" id="6469902at2759"/>
<proteinExistence type="predicted"/>